<gene>
    <name evidence="1" type="ORF">KP78_12580</name>
</gene>
<evidence type="ECO:0000313" key="1">
    <source>
        <dbReference type="EMBL" id="KIL49790.1"/>
    </source>
</evidence>
<dbReference type="PATRIC" id="fig|889306.3.peg.1268"/>
<reference evidence="1 2" key="1">
    <citation type="submission" date="2015-01" db="EMBL/GenBank/DDBJ databases">
        <title>Genome sequencing of Jeotgalibacillus soli.</title>
        <authorList>
            <person name="Goh K.M."/>
            <person name="Chan K.-G."/>
            <person name="Yaakop A.S."/>
            <person name="Ee R."/>
            <person name="Gan H.M."/>
            <person name="Chan C.S."/>
        </authorList>
    </citation>
    <scope>NUCLEOTIDE SEQUENCE [LARGE SCALE GENOMIC DNA]</scope>
    <source>
        <strain evidence="1 2">P9</strain>
    </source>
</reference>
<dbReference type="EMBL" id="JXRP01000009">
    <property type="protein sequence ID" value="KIL49790.1"/>
    <property type="molecule type" value="Genomic_DNA"/>
</dbReference>
<organism evidence="1 2">
    <name type="scientific">Jeotgalibacillus soli</name>
    <dbReference type="NCBI Taxonomy" id="889306"/>
    <lineage>
        <taxon>Bacteria</taxon>
        <taxon>Bacillati</taxon>
        <taxon>Bacillota</taxon>
        <taxon>Bacilli</taxon>
        <taxon>Bacillales</taxon>
        <taxon>Caryophanaceae</taxon>
        <taxon>Jeotgalibacillus</taxon>
    </lineage>
</organism>
<evidence type="ECO:0008006" key="3">
    <source>
        <dbReference type="Google" id="ProtNLM"/>
    </source>
</evidence>
<keyword evidence="2" id="KW-1185">Reference proteome</keyword>
<dbReference type="OrthoDB" id="2427395at2"/>
<comment type="caution">
    <text evidence="1">The sequence shown here is derived from an EMBL/GenBank/DDBJ whole genome shotgun (WGS) entry which is preliminary data.</text>
</comment>
<dbReference type="RefSeq" id="WP_041087022.1">
    <property type="nucleotide sequence ID" value="NZ_JXRP01000009.1"/>
</dbReference>
<accession>A0A0C2RHZ3</accession>
<protein>
    <recommendedName>
        <fullName evidence="3">YwpF-like protein</fullName>
    </recommendedName>
</protein>
<dbReference type="Proteomes" id="UP000031938">
    <property type="component" value="Unassembled WGS sequence"/>
</dbReference>
<evidence type="ECO:0000313" key="2">
    <source>
        <dbReference type="Proteomes" id="UP000031938"/>
    </source>
</evidence>
<dbReference type="STRING" id="889306.KP78_12580"/>
<dbReference type="AlphaFoldDB" id="A0A0C2RHZ3"/>
<dbReference type="Pfam" id="PF14183">
    <property type="entry name" value="YwpF"/>
    <property type="match status" value="1"/>
</dbReference>
<proteinExistence type="predicted"/>
<sequence length="142" mass="16800">MKTFKLIQLQIVEEEQTRQFDLIDGLIINKEDDKQTWILEAFLPGADYDYFKDIQQKREDLEVWAVITSNKNDPAAFFAHVHEVKHVADKISVLFTGHLRNRRNEYAEQLLDHLVSTSDLSGEKLLEEFRDQMKERPRLKKV</sequence>
<dbReference type="InterPro" id="IPR025573">
    <property type="entry name" value="YwpF"/>
</dbReference>
<name>A0A0C2RHZ3_9BACL</name>